<proteinExistence type="predicted"/>
<dbReference type="EMBL" id="DUZY01000003">
    <property type="protein sequence ID" value="DAD31547.1"/>
    <property type="molecule type" value="Genomic_DNA"/>
</dbReference>
<evidence type="ECO:0000313" key="1">
    <source>
        <dbReference type="EMBL" id="DAD31547.1"/>
    </source>
</evidence>
<keyword evidence="2" id="KW-1185">Reference proteome</keyword>
<dbReference type="PANTHER" id="PTHR35502:SF2">
    <property type="entry name" value="PROTEIN MICROTUBULE BINDING PROTEIN 2C"/>
    <property type="match status" value="1"/>
</dbReference>
<dbReference type="Proteomes" id="UP000607653">
    <property type="component" value="Unassembled WGS sequence"/>
</dbReference>
<comment type="caution">
    <text evidence="1">The sequence shown here is derived from an EMBL/GenBank/DDBJ whole genome shotgun (WGS) entry which is preliminary data.</text>
</comment>
<protein>
    <submittedName>
        <fullName evidence="1">Uncharacterized protein</fullName>
    </submittedName>
</protein>
<gene>
    <name evidence="1" type="ORF">HUJ06_010398</name>
</gene>
<accession>A0A822YGC5</accession>
<reference evidence="1 2" key="1">
    <citation type="journal article" date="2020" name="Mol. Biol. Evol.">
        <title>Distinct Expression and Methylation Patterns for Genes with Different Fates following a Single Whole-Genome Duplication in Flowering Plants.</title>
        <authorList>
            <person name="Shi T."/>
            <person name="Rahmani R.S."/>
            <person name="Gugger P.F."/>
            <person name="Wang M."/>
            <person name="Li H."/>
            <person name="Zhang Y."/>
            <person name="Li Z."/>
            <person name="Wang Q."/>
            <person name="Van de Peer Y."/>
            <person name="Marchal K."/>
            <person name="Chen J."/>
        </authorList>
    </citation>
    <scope>NUCLEOTIDE SEQUENCE [LARGE SCALE GENOMIC DNA]</scope>
    <source>
        <tissue evidence="1">Leaf</tissue>
    </source>
</reference>
<evidence type="ECO:0000313" key="2">
    <source>
        <dbReference type="Proteomes" id="UP000607653"/>
    </source>
</evidence>
<organism evidence="1 2">
    <name type="scientific">Nelumbo nucifera</name>
    <name type="common">Sacred lotus</name>
    <dbReference type="NCBI Taxonomy" id="4432"/>
    <lineage>
        <taxon>Eukaryota</taxon>
        <taxon>Viridiplantae</taxon>
        <taxon>Streptophyta</taxon>
        <taxon>Embryophyta</taxon>
        <taxon>Tracheophyta</taxon>
        <taxon>Spermatophyta</taxon>
        <taxon>Magnoliopsida</taxon>
        <taxon>Proteales</taxon>
        <taxon>Nelumbonaceae</taxon>
        <taxon>Nelumbo</taxon>
    </lineage>
</organism>
<dbReference type="AlphaFoldDB" id="A0A822YGC5"/>
<dbReference type="GO" id="GO:0010497">
    <property type="term" value="P:plasmodesmata-mediated intercellular transport"/>
    <property type="evidence" value="ECO:0007669"/>
    <property type="project" value="InterPro"/>
</dbReference>
<name>A0A822YGC5_NELNU</name>
<dbReference type="GO" id="GO:0008017">
    <property type="term" value="F:microtubule binding"/>
    <property type="evidence" value="ECO:0007669"/>
    <property type="project" value="InterPro"/>
</dbReference>
<sequence length="134" mass="16214">MFEQQHFVDLQEGFGDPKSWLSREDHSSPLLSKRANSSLSNGNGSNNNVDKVLYKNLVEMVPLVESLMDRRANTSFTRRASLVYTKTPCRESYTKKVRFFIWIFDLYVKFTKWEYKFVWIFYFYVKLTKWEYRF</sequence>
<dbReference type="InterPro" id="IPR040289">
    <property type="entry name" value="MBP2C"/>
</dbReference>
<dbReference type="PANTHER" id="PTHR35502">
    <property type="entry name" value="PROTEIN MICROTUBULE BINDING PROTEIN 2C"/>
    <property type="match status" value="1"/>
</dbReference>